<dbReference type="RefSeq" id="WP_126783212.1">
    <property type="nucleotide sequence ID" value="NZ_PIQF01000001.1"/>
</dbReference>
<name>A0A432ZI43_9GAMM</name>
<gene>
    <name evidence="1" type="ORF">CWI81_00075</name>
</gene>
<comment type="caution">
    <text evidence="1">The sequence shown here is derived from an EMBL/GenBank/DDBJ whole genome shotgun (WGS) entry which is preliminary data.</text>
</comment>
<dbReference type="InterPro" id="IPR023373">
    <property type="entry name" value="YmcC_sf"/>
</dbReference>
<dbReference type="Gene3D" id="2.40.360.10">
    <property type="entry name" value="YmcC-like"/>
    <property type="match status" value="1"/>
</dbReference>
<evidence type="ECO:0008006" key="3">
    <source>
        <dbReference type="Google" id="ProtNLM"/>
    </source>
</evidence>
<dbReference type="SUPFAM" id="SSF159270">
    <property type="entry name" value="YmcC-like"/>
    <property type="match status" value="1"/>
</dbReference>
<proteinExistence type="predicted"/>
<dbReference type="PROSITE" id="PS51257">
    <property type="entry name" value="PROKAR_LIPOPROTEIN"/>
    <property type="match status" value="1"/>
</dbReference>
<dbReference type="Pfam" id="PF11102">
    <property type="entry name" value="YjbF"/>
    <property type="match status" value="1"/>
</dbReference>
<sequence>MQLPRIAKELSKTKLSKTILLLSTAVAVSGCGSRVYSMIDTVDYTLFGQPDVALTSEQIKQLPYAAQYAQFGEQPRAVVMLAFIDNQLANRGPQYQWAAGEDDILLTENGRMVGTRNLAGELNVIKQDLVNLRSEQGDPLYCLTSKPQDTDGCAKSWQATAEVTTDFGRQRYGIKSQITDLQQQSIQLPNGDTVNSLKVTESVTSNGLSANGKPSQWQYNNAYWIAIDSAAGEVLKTEQQLVPGLPRLKTVSLKRIKGSQ</sequence>
<dbReference type="InterPro" id="IPR021308">
    <property type="entry name" value="GfcB"/>
</dbReference>
<evidence type="ECO:0000313" key="2">
    <source>
        <dbReference type="Proteomes" id="UP000287908"/>
    </source>
</evidence>
<dbReference type="AlphaFoldDB" id="A0A432ZI43"/>
<keyword evidence="2" id="KW-1185">Reference proteome</keyword>
<protein>
    <recommendedName>
        <fullName evidence="3">YjbF family lipoprotein</fullName>
    </recommendedName>
</protein>
<dbReference type="EMBL" id="PIQF01000001">
    <property type="protein sequence ID" value="RUO76942.1"/>
    <property type="molecule type" value="Genomic_DNA"/>
</dbReference>
<organism evidence="1 2">
    <name type="scientific">Idiomarina seosinensis</name>
    <dbReference type="NCBI Taxonomy" id="281739"/>
    <lineage>
        <taxon>Bacteria</taxon>
        <taxon>Pseudomonadati</taxon>
        <taxon>Pseudomonadota</taxon>
        <taxon>Gammaproteobacteria</taxon>
        <taxon>Alteromonadales</taxon>
        <taxon>Idiomarinaceae</taxon>
        <taxon>Idiomarina</taxon>
    </lineage>
</organism>
<dbReference type="Proteomes" id="UP000287908">
    <property type="component" value="Unassembled WGS sequence"/>
</dbReference>
<accession>A0A432ZI43</accession>
<reference evidence="1 2" key="1">
    <citation type="journal article" date="2011" name="Front. Microbiol.">
        <title>Genomic signatures of strain selection and enhancement in Bacillus atrophaeus var. globigii, a historical biowarfare simulant.</title>
        <authorList>
            <person name="Gibbons H.S."/>
            <person name="Broomall S.M."/>
            <person name="McNew L.A."/>
            <person name="Daligault H."/>
            <person name="Chapman C."/>
            <person name="Bruce D."/>
            <person name="Karavis M."/>
            <person name="Krepps M."/>
            <person name="McGregor P.A."/>
            <person name="Hong C."/>
            <person name="Park K.H."/>
            <person name="Akmal A."/>
            <person name="Feldman A."/>
            <person name="Lin J.S."/>
            <person name="Chang W.E."/>
            <person name="Higgs B.W."/>
            <person name="Demirev P."/>
            <person name="Lindquist J."/>
            <person name="Liem A."/>
            <person name="Fochler E."/>
            <person name="Read T.D."/>
            <person name="Tapia R."/>
            <person name="Johnson S."/>
            <person name="Bishop-Lilly K.A."/>
            <person name="Detter C."/>
            <person name="Han C."/>
            <person name="Sozhamannan S."/>
            <person name="Rosenzweig C.N."/>
            <person name="Skowronski E.W."/>
        </authorList>
    </citation>
    <scope>NUCLEOTIDE SEQUENCE [LARGE SCALE GENOMIC DNA]</scope>
    <source>
        <strain evidence="1 2">CL-SP19</strain>
    </source>
</reference>
<evidence type="ECO:0000313" key="1">
    <source>
        <dbReference type="EMBL" id="RUO76942.1"/>
    </source>
</evidence>
<dbReference type="OrthoDB" id="6240989at2"/>